<gene>
    <name evidence="2" type="ORF">N0V83_000742</name>
</gene>
<dbReference type="EMBL" id="JAPEUY010000001">
    <property type="protein sequence ID" value="KAJ4377912.1"/>
    <property type="molecule type" value="Genomic_DNA"/>
</dbReference>
<organism evidence="2 3">
    <name type="scientific">Neocucurbitaria cava</name>
    <dbReference type="NCBI Taxonomy" id="798079"/>
    <lineage>
        <taxon>Eukaryota</taxon>
        <taxon>Fungi</taxon>
        <taxon>Dikarya</taxon>
        <taxon>Ascomycota</taxon>
        <taxon>Pezizomycotina</taxon>
        <taxon>Dothideomycetes</taxon>
        <taxon>Pleosporomycetidae</taxon>
        <taxon>Pleosporales</taxon>
        <taxon>Pleosporineae</taxon>
        <taxon>Cucurbitariaceae</taxon>
        <taxon>Neocucurbitaria</taxon>
    </lineage>
</organism>
<name>A0A9W8YKF1_9PLEO</name>
<reference evidence="2" key="1">
    <citation type="submission" date="2022-10" db="EMBL/GenBank/DDBJ databases">
        <title>Tapping the CABI collections for fungal endophytes: first genome assemblies for Collariella, Neodidymelliopsis, Ascochyta clinopodiicola, Didymella pomorum, Didymosphaeria variabile, Neocosmospora piperis and Neocucurbitaria cava.</title>
        <authorList>
            <person name="Hill R."/>
        </authorList>
    </citation>
    <scope>NUCLEOTIDE SEQUENCE</scope>
    <source>
        <strain evidence="2">IMI 356814</strain>
    </source>
</reference>
<comment type="caution">
    <text evidence="2">The sequence shown here is derived from an EMBL/GenBank/DDBJ whole genome shotgun (WGS) entry which is preliminary data.</text>
</comment>
<dbReference type="Proteomes" id="UP001140560">
    <property type="component" value="Unassembled WGS sequence"/>
</dbReference>
<evidence type="ECO:0000256" key="1">
    <source>
        <dbReference type="SAM" id="MobiDB-lite"/>
    </source>
</evidence>
<accession>A0A9W8YKF1</accession>
<evidence type="ECO:0000313" key="3">
    <source>
        <dbReference type="Proteomes" id="UP001140560"/>
    </source>
</evidence>
<feature type="region of interest" description="Disordered" evidence="1">
    <location>
        <begin position="71"/>
        <end position="99"/>
    </location>
</feature>
<protein>
    <submittedName>
        <fullName evidence="2">Uncharacterized protein</fullName>
    </submittedName>
</protein>
<proteinExistence type="predicted"/>
<dbReference type="OrthoDB" id="514070at2759"/>
<evidence type="ECO:0000313" key="2">
    <source>
        <dbReference type="EMBL" id="KAJ4377912.1"/>
    </source>
</evidence>
<sequence>MASAQDLQSLLRFLSQDAKVPLAQALGKVKDLQAAKLVTASDLSKADFDSLKTIFGDDKIARQVLNAAKRVSKKRTSSDASALAPAPSPKKPKPLYGQPLDPAELEASLALPEAELDEEKLKSATIFTNRAPLVLAFACTLLKYTMPEQPISSRLSLAQAVTSMNSKNKAIHIGLENGQAAEDEGWGEGQPIVRIMTRDVRVMKRWGYEWQEQSTQSTLKSSQETLVEEPPAKDPALWGVDLEALKKANQPGAVGSYKGATSQLPIYTAQSARAYLKKAFETPKAEGAAPGKRTHTAMAAEKERNLSLLLGALELLYTSWSHVLSKEDLDKRSWGWYVRTRPEVANGAAGWGGKGNVKLSDILELRRPSG</sequence>
<keyword evidence="3" id="KW-1185">Reference proteome</keyword>
<dbReference type="AlphaFoldDB" id="A0A9W8YKF1"/>